<dbReference type="SMART" id="SM00926">
    <property type="entry name" value="Molybdop_Fe4S4"/>
    <property type="match status" value="1"/>
</dbReference>
<dbReference type="PROSITE" id="PS51669">
    <property type="entry name" value="4FE4S_MOW_BIS_MGD"/>
    <property type="match status" value="1"/>
</dbReference>
<evidence type="ECO:0000256" key="7">
    <source>
        <dbReference type="ARBA" id="ARBA00023002"/>
    </source>
</evidence>
<dbReference type="Proteomes" id="UP001596002">
    <property type="component" value="Unassembled WGS sequence"/>
</dbReference>
<dbReference type="Pfam" id="PF00384">
    <property type="entry name" value="Molybdopterin"/>
    <property type="match status" value="1"/>
</dbReference>
<dbReference type="InterPro" id="IPR006657">
    <property type="entry name" value="MoPterin_dinucl-bd_dom"/>
</dbReference>
<dbReference type="PANTHER" id="PTHR43598">
    <property type="entry name" value="TUNGSTEN-CONTAINING FORMYLMETHANOFURAN DEHYDROGENASE 2 SUBUNIT B"/>
    <property type="match status" value="1"/>
</dbReference>
<evidence type="ECO:0000313" key="12">
    <source>
        <dbReference type="Proteomes" id="UP001596002"/>
    </source>
</evidence>
<dbReference type="Pfam" id="PF04879">
    <property type="entry name" value="Molybdop_Fe4S4"/>
    <property type="match status" value="1"/>
</dbReference>
<evidence type="ECO:0000259" key="10">
    <source>
        <dbReference type="PROSITE" id="PS51669"/>
    </source>
</evidence>
<keyword evidence="6" id="KW-0479">Metal-binding</keyword>
<keyword evidence="8" id="KW-0408">Iron</keyword>
<comment type="subcellular location">
    <subcellularLocation>
        <location evidence="3">Cell envelope</location>
    </subcellularLocation>
</comment>
<dbReference type="EMBL" id="JBHSHC010000128">
    <property type="protein sequence ID" value="MFC4769406.1"/>
    <property type="molecule type" value="Genomic_DNA"/>
</dbReference>
<sequence>MSWSDKEKKTEGERDFYRFAGLQSFPPAEKWDDWKELDPLAWPRRVEKSYLLVPTVCFNCEAACGLTAFVDKETGEIRKLEGQPVHPASRGRNCAKGPATIGQVTNPDRILYPLKRTGPRGSGQWERVSWEQAMDDIAGRIRKAIMEGRRNEVVYHVGRHGEDGYVERVLASWGVDGQNTHTNVCSSAARVGYAMWMGMDRPNPDHSNAKFILMMSSHLESGHYFNPHAQRIMEAKENGCKIAVVDTRLSNTSTKADFWLSPWPGTEAGMLLVIANQILQKDGYNPEFLRRWVNWQEFLEDKKYLYSLIDTGFLSKMPEGDSFEDFIRTLKLIYSGYTPEWGEKETGIKQEIFGQIADEIIAAGPSFASHIWRNAAAGHIGGWMVARSLFFLSVLVGAVGTKGGTIPSAWTKFVPEPPSEPEPVREWNELHFPLEFPLTHFELSFLLPHLLKHQNKKLDVYFTRVYNPVWINPDGFAWIEALSDESRVGMHICLTPVWSESAQYADYVLPMGLGPERHDLHSYETHAAQWIGFRQPVLRVAKERMGENINFTHEANPGEVWEETEFWIEMSWRIDPDGSLGIRKHFESPYRPGKKVTLDEYYGWIFENSVPGLPEAAAKEGLTPLEYMRRYGSFLITEDVYEQHEWKVAESVEIEEIDDKGNAWAAKGPKKINFRPFPSPQKDHLGRIRVGMEVDGEVKQGFPTPSGKLEFFSTTLRDWNWPEYAIPIYPRNAIEREKMIHITSQVHWSQIDHEKLEFDLLPTFRLPTLIHTRTNGAKWLYEISHNNPVWINPLDAKRIGVDTGDLVKVETEIGFFVDRVWATEAIRPGVVACSHHLGRWRLHEDSGSDRWNSSLVSISVENGQWNMTQIHGVTPFKSSDPDSSRIWWKEGGVNQNLIHPVQPDPISGMHAWHHKVRVTKAAPGENYGDIFVDTNKSYQIFQRWMKLTRPAPGPDGMRRPYWLMRPLKPHPDLYKVQPIETNEEDPAVERIKTQS</sequence>
<dbReference type="Gene3D" id="3.40.50.740">
    <property type="match status" value="1"/>
</dbReference>
<reference evidence="12" key="1">
    <citation type="journal article" date="2019" name="Int. J. Syst. Evol. Microbiol.">
        <title>The Global Catalogue of Microorganisms (GCM) 10K type strain sequencing project: providing services to taxonomists for standard genome sequencing and annotation.</title>
        <authorList>
            <consortium name="The Broad Institute Genomics Platform"/>
            <consortium name="The Broad Institute Genome Sequencing Center for Infectious Disease"/>
            <person name="Wu L."/>
            <person name="Ma J."/>
        </authorList>
    </citation>
    <scope>NUCLEOTIDE SEQUENCE [LARGE SCALE GENOMIC DNA]</scope>
    <source>
        <strain evidence="12">WYCCWR 12678</strain>
    </source>
</reference>
<evidence type="ECO:0000256" key="9">
    <source>
        <dbReference type="ARBA" id="ARBA00023014"/>
    </source>
</evidence>
<evidence type="ECO:0000256" key="8">
    <source>
        <dbReference type="ARBA" id="ARBA00023004"/>
    </source>
</evidence>
<evidence type="ECO:0000313" key="11">
    <source>
        <dbReference type="EMBL" id="MFC4769406.1"/>
    </source>
</evidence>
<comment type="cofactor">
    <cofactor evidence="2">
        <name>[4Fe-4S] cluster</name>
        <dbReference type="ChEBI" id="CHEBI:49883"/>
    </cofactor>
</comment>
<keyword evidence="7" id="KW-0560">Oxidoreductase</keyword>
<dbReference type="Pfam" id="PF01568">
    <property type="entry name" value="Molydop_binding"/>
    <property type="match status" value="1"/>
</dbReference>
<keyword evidence="9" id="KW-0411">Iron-sulfur</keyword>
<gene>
    <name evidence="11" type="ORF">ACFO8Q_18920</name>
</gene>
<evidence type="ECO:0000256" key="1">
    <source>
        <dbReference type="ARBA" id="ARBA00001942"/>
    </source>
</evidence>
<proteinExistence type="inferred from homology"/>
<name>A0ABV9Q4H9_9BACL</name>
<evidence type="ECO:0000256" key="3">
    <source>
        <dbReference type="ARBA" id="ARBA00004196"/>
    </source>
</evidence>
<dbReference type="PANTHER" id="PTHR43598:SF1">
    <property type="entry name" value="FORMATE DEHYDROGENASE-O MAJOR SUBUNIT"/>
    <property type="match status" value="1"/>
</dbReference>
<comment type="cofactor">
    <cofactor evidence="1">
        <name>Mo-bis(molybdopterin guanine dinucleotide)</name>
        <dbReference type="ChEBI" id="CHEBI:60539"/>
    </cofactor>
</comment>
<dbReference type="InterPro" id="IPR006656">
    <property type="entry name" value="Mopterin_OxRdtase"/>
</dbReference>
<evidence type="ECO:0000256" key="6">
    <source>
        <dbReference type="ARBA" id="ARBA00022723"/>
    </source>
</evidence>
<comment type="caution">
    <text evidence="11">The sequence shown here is derived from an EMBL/GenBank/DDBJ whole genome shotgun (WGS) entry which is preliminary data.</text>
</comment>
<feature type="domain" description="4Fe-4S Mo/W bis-MGD-type" evidence="10">
    <location>
        <begin position="50"/>
        <end position="108"/>
    </location>
</feature>
<evidence type="ECO:0000256" key="2">
    <source>
        <dbReference type="ARBA" id="ARBA00001966"/>
    </source>
</evidence>
<organism evidence="11 12">
    <name type="scientific">Effusibacillus consociatus</name>
    <dbReference type="NCBI Taxonomy" id="1117041"/>
    <lineage>
        <taxon>Bacteria</taxon>
        <taxon>Bacillati</taxon>
        <taxon>Bacillota</taxon>
        <taxon>Bacilli</taxon>
        <taxon>Bacillales</taxon>
        <taxon>Alicyclobacillaceae</taxon>
        <taxon>Effusibacillus</taxon>
    </lineage>
</organism>
<dbReference type="RefSeq" id="WP_380027886.1">
    <property type="nucleotide sequence ID" value="NZ_JBHSHC010000128.1"/>
</dbReference>
<accession>A0ABV9Q4H9</accession>
<dbReference type="SUPFAM" id="SSF50692">
    <property type="entry name" value="ADC-like"/>
    <property type="match status" value="1"/>
</dbReference>
<evidence type="ECO:0000256" key="5">
    <source>
        <dbReference type="ARBA" id="ARBA00022485"/>
    </source>
</evidence>
<dbReference type="InterPro" id="IPR009010">
    <property type="entry name" value="Asp_de-COase-like_dom_sf"/>
</dbReference>
<protein>
    <submittedName>
        <fullName evidence="11">Molybdopterin-dependent oxidoreductase</fullName>
    </submittedName>
</protein>
<dbReference type="Gene3D" id="3.30.2070.10">
    <property type="entry name" value="Formate dehydrogenase/DMSO reductase"/>
    <property type="match status" value="1"/>
</dbReference>
<keyword evidence="12" id="KW-1185">Reference proteome</keyword>
<dbReference type="Gene3D" id="3.40.228.10">
    <property type="entry name" value="Dimethylsulfoxide Reductase, domain 2"/>
    <property type="match status" value="1"/>
</dbReference>
<dbReference type="Gene3D" id="2.20.25.90">
    <property type="entry name" value="ADC-like domains"/>
    <property type="match status" value="1"/>
</dbReference>
<evidence type="ECO:0000256" key="4">
    <source>
        <dbReference type="ARBA" id="ARBA00010312"/>
    </source>
</evidence>
<comment type="similarity">
    <text evidence="4">Belongs to the prokaryotic molybdopterin-containing oxidoreductase family.</text>
</comment>
<dbReference type="InterPro" id="IPR006963">
    <property type="entry name" value="Mopterin_OxRdtase_4Fe-4S_dom"/>
</dbReference>
<keyword evidence="5" id="KW-0004">4Fe-4S</keyword>
<dbReference type="SUPFAM" id="SSF53706">
    <property type="entry name" value="Formate dehydrogenase/DMSO reductase, domains 1-3"/>
    <property type="match status" value="1"/>
</dbReference>
<dbReference type="Gene3D" id="2.40.40.20">
    <property type="match status" value="1"/>
</dbReference>